<gene>
    <name evidence="1" type="ORF">ACFOLH_08580</name>
</gene>
<comment type="caution">
    <text evidence="1">The sequence shown here is derived from an EMBL/GenBank/DDBJ whole genome shotgun (WGS) entry which is preliminary data.</text>
</comment>
<evidence type="ECO:0000313" key="2">
    <source>
        <dbReference type="Proteomes" id="UP001595685"/>
    </source>
</evidence>
<accession>A0ABV7WIL7</accession>
<sequence length="129" mass="14666">MPLVDVVDDTFLRAPRRDVRGRTGTRWASWLPDLDLVVTEDRDEQGLRWSACTRPGRRTAALQGSAEVWLEEVAGGTVAHLYVRLDPVAPGARAARSDRRARRLPDRLRRTWKLGLHGWKDGQEGDRSR</sequence>
<keyword evidence="2" id="KW-1185">Reference proteome</keyword>
<dbReference type="Proteomes" id="UP001595685">
    <property type="component" value="Unassembled WGS sequence"/>
</dbReference>
<dbReference type="RefSeq" id="WP_340295789.1">
    <property type="nucleotide sequence ID" value="NZ_JBBEOI010000305.1"/>
</dbReference>
<name>A0ABV7WIL7_9MICO</name>
<reference evidence="2" key="1">
    <citation type="journal article" date="2019" name="Int. J. Syst. Evol. Microbiol.">
        <title>The Global Catalogue of Microorganisms (GCM) 10K type strain sequencing project: providing services to taxonomists for standard genome sequencing and annotation.</title>
        <authorList>
            <consortium name="The Broad Institute Genomics Platform"/>
            <consortium name="The Broad Institute Genome Sequencing Center for Infectious Disease"/>
            <person name="Wu L."/>
            <person name="Ma J."/>
        </authorList>
    </citation>
    <scope>NUCLEOTIDE SEQUENCE [LARGE SCALE GENOMIC DNA]</scope>
    <source>
        <strain evidence="2">NCAIM B.02333</strain>
    </source>
</reference>
<evidence type="ECO:0000313" key="1">
    <source>
        <dbReference type="EMBL" id="MFC3688396.1"/>
    </source>
</evidence>
<proteinExistence type="predicted"/>
<organism evidence="1 2">
    <name type="scientific">Aquipuribacter hungaricus</name>
    <dbReference type="NCBI Taxonomy" id="545624"/>
    <lineage>
        <taxon>Bacteria</taxon>
        <taxon>Bacillati</taxon>
        <taxon>Actinomycetota</taxon>
        <taxon>Actinomycetes</taxon>
        <taxon>Micrococcales</taxon>
        <taxon>Intrasporangiaceae</taxon>
        <taxon>Aquipuribacter</taxon>
    </lineage>
</organism>
<protein>
    <submittedName>
        <fullName evidence="1">Polyketide cyclase / dehydrase and lipid transport</fullName>
    </submittedName>
</protein>
<dbReference type="EMBL" id="JBHRWW010000004">
    <property type="protein sequence ID" value="MFC3688396.1"/>
    <property type="molecule type" value="Genomic_DNA"/>
</dbReference>